<dbReference type="GO" id="GO:0005737">
    <property type="term" value="C:cytoplasm"/>
    <property type="evidence" value="ECO:0007669"/>
    <property type="project" value="TreeGrafter"/>
</dbReference>
<dbReference type="AlphaFoldDB" id="A0A183DIU7"/>
<accession>A0A183DIU7</accession>
<reference evidence="2 3" key="2">
    <citation type="submission" date="2018-11" db="EMBL/GenBank/DDBJ databases">
        <authorList>
            <consortium name="Pathogen Informatics"/>
        </authorList>
    </citation>
    <scope>NUCLEOTIDE SEQUENCE [LARGE SCALE GENOMIC DNA]</scope>
</reference>
<dbReference type="PANTHER" id="PTHR12436:SF3">
    <property type="entry name" value="GERMINAL-CENTER ASSOCIATED NUCLEAR PROTEIN"/>
    <property type="match status" value="1"/>
</dbReference>
<feature type="domain" description="SAC3/GANP/THP3 conserved" evidence="1">
    <location>
        <begin position="1"/>
        <end position="109"/>
    </location>
</feature>
<dbReference type="Proteomes" id="UP000271098">
    <property type="component" value="Unassembled WGS sequence"/>
</dbReference>
<evidence type="ECO:0000313" key="4">
    <source>
        <dbReference type="WBParaSite" id="GPUH_0000864801-mRNA-1"/>
    </source>
</evidence>
<dbReference type="Gene3D" id="1.25.40.990">
    <property type="match status" value="1"/>
</dbReference>
<gene>
    <name evidence="2" type="ORF">GPUH_LOCUS8635</name>
</gene>
<name>A0A183DIU7_9BILA</name>
<proteinExistence type="predicted"/>
<dbReference type="Pfam" id="PF03399">
    <property type="entry name" value="SAC3_GANP"/>
    <property type="match status" value="1"/>
</dbReference>
<reference evidence="4" key="1">
    <citation type="submission" date="2016-06" db="UniProtKB">
        <authorList>
            <consortium name="WormBaseParasite"/>
        </authorList>
    </citation>
    <scope>IDENTIFICATION</scope>
</reference>
<keyword evidence="3" id="KW-1185">Reference proteome</keyword>
<dbReference type="GO" id="GO:0070390">
    <property type="term" value="C:transcription export complex 2"/>
    <property type="evidence" value="ECO:0007669"/>
    <property type="project" value="TreeGrafter"/>
</dbReference>
<dbReference type="GO" id="GO:0006406">
    <property type="term" value="P:mRNA export from nucleus"/>
    <property type="evidence" value="ECO:0007669"/>
    <property type="project" value="TreeGrafter"/>
</dbReference>
<dbReference type="InterPro" id="IPR005062">
    <property type="entry name" value="SAC3/GANP/THP3_conserved"/>
</dbReference>
<evidence type="ECO:0000313" key="2">
    <source>
        <dbReference type="EMBL" id="VDK64078.1"/>
    </source>
</evidence>
<dbReference type="EMBL" id="UYRT01025731">
    <property type="protein sequence ID" value="VDK64078.1"/>
    <property type="molecule type" value="Genomic_DNA"/>
</dbReference>
<dbReference type="WBParaSite" id="GPUH_0000864801-mRNA-1">
    <property type="protein sequence ID" value="GPUH_0000864801-mRNA-1"/>
    <property type="gene ID" value="GPUH_0000864801"/>
</dbReference>
<protein>
    <submittedName>
        <fullName evidence="4">SAC3_GANP domain-containing protein</fullName>
    </submittedName>
</protein>
<evidence type="ECO:0000313" key="3">
    <source>
        <dbReference type="Proteomes" id="UP000271098"/>
    </source>
</evidence>
<dbReference type="OrthoDB" id="21502at2759"/>
<dbReference type="PANTHER" id="PTHR12436">
    <property type="entry name" value="80 KDA MCM3-ASSOCIATED PROTEIN"/>
    <property type="match status" value="1"/>
</dbReference>
<dbReference type="InterPro" id="IPR045107">
    <property type="entry name" value="SAC3/GANP/THP3"/>
</dbReference>
<organism evidence="4">
    <name type="scientific">Gongylonema pulchrum</name>
    <dbReference type="NCBI Taxonomy" id="637853"/>
    <lineage>
        <taxon>Eukaryota</taxon>
        <taxon>Metazoa</taxon>
        <taxon>Ecdysozoa</taxon>
        <taxon>Nematoda</taxon>
        <taxon>Chromadorea</taxon>
        <taxon>Rhabditida</taxon>
        <taxon>Spirurina</taxon>
        <taxon>Spiruromorpha</taxon>
        <taxon>Spiruroidea</taxon>
        <taxon>Gongylonematidae</taxon>
        <taxon>Gongylonema</taxon>
    </lineage>
</organism>
<sequence>MCPEKERYMRVVQKRLSLYECSQDGRMAPELTVKEYSRSAADQEEPLPHELRPADVLQRTMNYLVGKIVNCVPKTDEELAQWYDFLWNRTRAIRKDITQQMMVNDTAVSL</sequence>
<evidence type="ECO:0000259" key="1">
    <source>
        <dbReference type="Pfam" id="PF03399"/>
    </source>
</evidence>